<gene>
    <name evidence="6" type="ORF">Nkreftii_003209</name>
</gene>
<dbReference type="CDD" id="cd06170">
    <property type="entry name" value="LuxR_C_like"/>
    <property type="match status" value="1"/>
</dbReference>
<dbReference type="SMART" id="SM00448">
    <property type="entry name" value="REC"/>
    <property type="match status" value="1"/>
</dbReference>
<dbReference type="Gene3D" id="3.40.50.2300">
    <property type="match status" value="1"/>
</dbReference>
<evidence type="ECO:0000256" key="3">
    <source>
        <dbReference type="PROSITE-ProRule" id="PRU00169"/>
    </source>
</evidence>
<dbReference type="PRINTS" id="PR00038">
    <property type="entry name" value="HTHLUXR"/>
</dbReference>
<dbReference type="SUPFAM" id="SSF52172">
    <property type="entry name" value="CheY-like"/>
    <property type="match status" value="1"/>
</dbReference>
<dbReference type="PROSITE" id="PS50043">
    <property type="entry name" value="HTH_LUXR_2"/>
    <property type="match status" value="1"/>
</dbReference>
<evidence type="ECO:0000313" key="6">
    <source>
        <dbReference type="EMBL" id="QPD05435.1"/>
    </source>
</evidence>
<dbReference type="Pfam" id="PF00072">
    <property type="entry name" value="Response_reg"/>
    <property type="match status" value="1"/>
</dbReference>
<dbReference type="Pfam" id="PF00196">
    <property type="entry name" value="GerE"/>
    <property type="match status" value="1"/>
</dbReference>
<dbReference type="EMBL" id="CP047423">
    <property type="protein sequence ID" value="QPD05435.1"/>
    <property type="molecule type" value="Genomic_DNA"/>
</dbReference>
<evidence type="ECO:0000259" key="5">
    <source>
        <dbReference type="PROSITE" id="PS50110"/>
    </source>
</evidence>
<dbReference type="SUPFAM" id="SSF46894">
    <property type="entry name" value="C-terminal effector domain of the bipartite response regulators"/>
    <property type="match status" value="1"/>
</dbReference>
<evidence type="ECO:0000259" key="4">
    <source>
        <dbReference type="PROSITE" id="PS50043"/>
    </source>
</evidence>
<name>A0A7S8FGC3_9BACT</name>
<accession>A0A7S8FGC3</accession>
<dbReference type="GO" id="GO:0003677">
    <property type="term" value="F:DNA binding"/>
    <property type="evidence" value="ECO:0007669"/>
    <property type="project" value="UniProtKB-KW"/>
</dbReference>
<dbReference type="InterPro" id="IPR058245">
    <property type="entry name" value="NreC/VraR/RcsB-like_REC"/>
</dbReference>
<dbReference type="SMART" id="SM00421">
    <property type="entry name" value="HTH_LUXR"/>
    <property type="match status" value="1"/>
</dbReference>
<dbReference type="InterPro" id="IPR016032">
    <property type="entry name" value="Sig_transdc_resp-reg_C-effctor"/>
</dbReference>
<keyword evidence="2" id="KW-0238">DNA-binding</keyword>
<keyword evidence="1 3" id="KW-0597">Phosphoprotein</keyword>
<evidence type="ECO:0000256" key="1">
    <source>
        <dbReference type="ARBA" id="ARBA00022553"/>
    </source>
</evidence>
<feature type="domain" description="HTH luxR-type" evidence="4">
    <location>
        <begin position="174"/>
        <end position="239"/>
    </location>
</feature>
<dbReference type="GO" id="GO:0006355">
    <property type="term" value="P:regulation of DNA-templated transcription"/>
    <property type="evidence" value="ECO:0007669"/>
    <property type="project" value="InterPro"/>
</dbReference>
<dbReference type="InterPro" id="IPR039420">
    <property type="entry name" value="WalR-like"/>
</dbReference>
<dbReference type="InterPro" id="IPR011006">
    <property type="entry name" value="CheY-like_superfamily"/>
</dbReference>
<dbReference type="PANTHER" id="PTHR43214">
    <property type="entry name" value="TWO-COMPONENT RESPONSE REGULATOR"/>
    <property type="match status" value="1"/>
</dbReference>
<feature type="domain" description="Response regulatory" evidence="5">
    <location>
        <begin position="29"/>
        <end position="145"/>
    </location>
</feature>
<evidence type="ECO:0000256" key="2">
    <source>
        <dbReference type="ARBA" id="ARBA00023125"/>
    </source>
</evidence>
<dbReference type="PROSITE" id="PS00622">
    <property type="entry name" value="HTH_LUXR_1"/>
    <property type="match status" value="1"/>
</dbReference>
<dbReference type="GO" id="GO:0000160">
    <property type="term" value="P:phosphorelay signal transduction system"/>
    <property type="evidence" value="ECO:0007669"/>
    <property type="project" value="InterPro"/>
</dbReference>
<feature type="modified residue" description="4-aspartylphosphate" evidence="3">
    <location>
        <position position="80"/>
    </location>
</feature>
<dbReference type="AlphaFoldDB" id="A0A7S8FGC3"/>
<organism evidence="6 7">
    <name type="scientific">Candidatus Nitrospira kreftii</name>
    <dbReference type="NCBI Taxonomy" id="2652173"/>
    <lineage>
        <taxon>Bacteria</taxon>
        <taxon>Pseudomonadati</taxon>
        <taxon>Nitrospirota</taxon>
        <taxon>Nitrospiria</taxon>
        <taxon>Nitrospirales</taxon>
        <taxon>Nitrospiraceae</taxon>
        <taxon>Nitrospira</taxon>
    </lineage>
</organism>
<protein>
    <submittedName>
        <fullName evidence="6">Response regulator, LuxR family</fullName>
    </submittedName>
</protein>
<evidence type="ECO:0000313" key="7">
    <source>
        <dbReference type="Proteomes" id="UP000593737"/>
    </source>
</evidence>
<dbReference type="Proteomes" id="UP000593737">
    <property type="component" value="Chromosome"/>
</dbReference>
<proteinExistence type="predicted"/>
<dbReference type="CDD" id="cd17535">
    <property type="entry name" value="REC_NarL-like"/>
    <property type="match status" value="1"/>
</dbReference>
<dbReference type="PROSITE" id="PS50110">
    <property type="entry name" value="RESPONSE_REGULATORY"/>
    <property type="match status" value="1"/>
</dbReference>
<reference evidence="6 7" key="1">
    <citation type="journal article" date="2020" name="ISME J.">
        <title>Enrichment and physiological characterization of a novel comammox Nitrospira indicates ammonium inhibition of complete nitrification.</title>
        <authorList>
            <person name="Sakoula D."/>
            <person name="Koch H."/>
            <person name="Frank J."/>
            <person name="Jetten M.S.M."/>
            <person name="van Kessel M.A.H.J."/>
            <person name="Lucker S."/>
        </authorList>
    </citation>
    <scope>NUCLEOTIDE SEQUENCE [LARGE SCALE GENOMIC DNA]</scope>
    <source>
        <strain evidence="6">Comreactor17</strain>
    </source>
</reference>
<sequence>MRGGNHTSSRRQDHAAPQITHGVRPSCIRLLLVEAQRLFRQSLRLLLEREQDIAGVTEATDGREVYRLVIEHKPDIVLLDVDLPNLDVESLTKLIHQHVPDTRVLLLARYDEDIRIVAALQAGAFGYILKDTDQADFLRIIRATARGEPVLTPIISNHFVRTIPGAGRPASEDHPTLPPTLTDREREILACAAAGRSNKEVADQLCVSVETVKTHLHHIYQKLSVSGRVEAILTYLKAL</sequence>
<dbReference type="InterPro" id="IPR001789">
    <property type="entry name" value="Sig_transdc_resp-reg_receiver"/>
</dbReference>
<dbReference type="InterPro" id="IPR000792">
    <property type="entry name" value="Tscrpt_reg_LuxR_C"/>
</dbReference>
<dbReference type="KEGG" id="nkf:Nkreftii_003209"/>